<dbReference type="GO" id="GO:0005886">
    <property type="term" value="C:plasma membrane"/>
    <property type="evidence" value="ECO:0007669"/>
    <property type="project" value="UniProtKB-SubCell"/>
</dbReference>
<evidence type="ECO:0000256" key="1">
    <source>
        <dbReference type="ARBA" id="ARBA00004651"/>
    </source>
</evidence>
<reference evidence="7 8" key="1">
    <citation type="submission" date="2018-09" db="EMBL/GenBank/DDBJ databases">
        <title>Arachidicoccus sp. nov., a bacterium isolated from soil.</title>
        <authorList>
            <person name="Weon H.-Y."/>
            <person name="Kwon S.-W."/>
            <person name="Lee S.A."/>
        </authorList>
    </citation>
    <scope>NUCLEOTIDE SEQUENCE [LARGE SCALE GENOMIC DNA]</scope>
    <source>
        <strain evidence="7 8">KIS59-12</strain>
    </source>
</reference>
<feature type="transmembrane region" description="Helical" evidence="6">
    <location>
        <begin position="127"/>
        <end position="151"/>
    </location>
</feature>
<dbReference type="Proteomes" id="UP000266118">
    <property type="component" value="Chromosome"/>
</dbReference>
<dbReference type="OrthoDB" id="1121314at2"/>
<keyword evidence="4 6" id="KW-1133">Transmembrane helix</keyword>
<keyword evidence="8" id="KW-1185">Reference proteome</keyword>
<sequence length="340" mass="38689">MKLNAKYKAILNYVIGPLLFVVLSFSIYNKIKEQPHLAQSWQEISRAFTQNKYLLLLMFLLMCANWILESWKWQQLISFVQKISFSKAFKSVLSGLSFSLFIPNGFGEYLGRMLYMDEGNRLRSIAVSFVNGICKLIATLLFGFIGLIVLLNKIPVLSEAQLGLPLFWMHTLIYLTGVGLILSLLLYFKISLFIKWFEKIPFIYKHRKLISSLEEFKLSMLMRVLLISILRYAVFVAQYILAFYLFHIVIPISMAIWLVTLLLLLMVIIPTIPIAELGIRGELGIKVFGLASSNTLGIVGSAGFIWLINILIPALVGSLFVLSLKIFKKNLQGNEFGGRI</sequence>
<comment type="subcellular location">
    <subcellularLocation>
        <location evidence="1">Cell membrane</location>
        <topology evidence="1">Multi-pass membrane protein</topology>
    </subcellularLocation>
</comment>
<gene>
    <name evidence="7" type="ORF">D6B99_17210</name>
</gene>
<feature type="transmembrane region" description="Helical" evidence="6">
    <location>
        <begin position="171"/>
        <end position="197"/>
    </location>
</feature>
<dbReference type="EMBL" id="CP032489">
    <property type="protein sequence ID" value="AYD49209.1"/>
    <property type="molecule type" value="Genomic_DNA"/>
</dbReference>
<evidence type="ECO:0000256" key="2">
    <source>
        <dbReference type="ARBA" id="ARBA00022475"/>
    </source>
</evidence>
<feature type="transmembrane region" description="Helical" evidence="6">
    <location>
        <begin position="52"/>
        <end position="68"/>
    </location>
</feature>
<proteinExistence type="predicted"/>
<evidence type="ECO:0000256" key="3">
    <source>
        <dbReference type="ARBA" id="ARBA00022692"/>
    </source>
</evidence>
<evidence type="ECO:0000256" key="4">
    <source>
        <dbReference type="ARBA" id="ARBA00022989"/>
    </source>
</evidence>
<dbReference type="RefSeq" id="WP_119990720.1">
    <property type="nucleotide sequence ID" value="NZ_CP032489.1"/>
</dbReference>
<accession>A0A386HU62</accession>
<feature type="transmembrane region" description="Helical" evidence="6">
    <location>
        <begin position="218"/>
        <end position="242"/>
    </location>
</feature>
<dbReference type="InterPro" id="IPR022791">
    <property type="entry name" value="L-PG_synthase/AglD"/>
</dbReference>
<keyword evidence="3 6" id="KW-0812">Transmembrane</keyword>
<feature type="transmembrane region" description="Helical" evidence="6">
    <location>
        <begin position="248"/>
        <end position="271"/>
    </location>
</feature>
<feature type="transmembrane region" description="Helical" evidence="6">
    <location>
        <begin position="306"/>
        <end position="327"/>
    </location>
</feature>
<evidence type="ECO:0000256" key="6">
    <source>
        <dbReference type="SAM" id="Phobius"/>
    </source>
</evidence>
<name>A0A386HU62_9BACT</name>
<organism evidence="7 8">
    <name type="scientific">Arachidicoccus soli</name>
    <dbReference type="NCBI Taxonomy" id="2341117"/>
    <lineage>
        <taxon>Bacteria</taxon>
        <taxon>Pseudomonadati</taxon>
        <taxon>Bacteroidota</taxon>
        <taxon>Chitinophagia</taxon>
        <taxon>Chitinophagales</taxon>
        <taxon>Chitinophagaceae</taxon>
        <taxon>Arachidicoccus</taxon>
    </lineage>
</organism>
<keyword evidence="5 6" id="KW-0472">Membrane</keyword>
<dbReference type="Pfam" id="PF03706">
    <property type="entry name" value="LPG_synthase_TM"/>
    <property type="match status" value="1"/>
</dbReference>
<feature type="transmembrane region" description="Helical" evidence="6">
    <location>
        <begin position="88"/>
        <end position="106"/>
    </location>
</feature>
<dbReference type="KEGG" id="ark:D6B99_17210"/>
<protein>
    <submittedName>
        <fullName evidence="7">Uncharacterized protein</fullName>
    </submittedName>
</protein>
<evidence type="ECO:0000256" key="5">
    <source>
        <dbReference type="ARBA" id="ARBA00023136"/>
    </source>
</evidence>
<feature type="transmembrane region" description="Helical" evidence="6">
    <location>
        <begin position="12"/>
        <end position="31"/>
    </location>
</feature>
<evidence type="ECO:0000313" key="8">
    <source>
        <dbReference type="Proteomes" id="UP000266118"/>
    </source>
</evidence>
<keyword evidence="2" id="KW-1003">Cell membrane</keyword>
<evidence type="ECO:0000313" key="7">
    <source>
        <dbReference type="EMBL" id="AYD49209.1"/>
    </source>
</evidence>
<dbReference type="AlphaFoldDB" id="A0A386HU62"/>